<organism evidence="1">
    <name type="scientific">uncultured marine phage</name>
    <dbReference type="NCBI Taxonomy" id="707152"/>
    <lineage>
        <taxon>Viruses</taxon>
        <taxon>environmental samples</taxon>
    </lineage>
</organism>
<accession>A0A8D9C929</accession>
<sequence>MISKEYKLYAFTDMGAQFVGPDMVTVAPMNINYNILGLHKKRTFVKGEISTVEYYADYDLVTKEYKDLILKEEREYLRLDGLAYQRNMKVTWYYLDDTQGESKSTVKYYPPDESIKEGISRRTNIISNLKMVSFGTLGSENAYDLLSSIYNELGLYKDGYTQPLLDSLAILVKPYLDSTFVADGVTLRMYLISEMTI</sequence>
<evidence type="ECO:0000313" key="1">
    <source>
        <dbReference type="EMBL" id="CAG7580723.1"/>
    </source>
</evidence>
<protein>
    <submittedName>
        <fullName evidence="1">Uncharacterized protein</fullName>
    </submittedName>
</protein>
<gene>
    <name evidence="1" type="ORF">SLAVMIC_00534</name>
</gene>
<dbReference type="EMBL" id="OU342829">
    <property type="protein sequence ID" value="CAG7580723.1"/>
    <property type="molecule type" value="Genomic_DNA"/>
</dbReference>
<proteinExistence type="predicted"/>
<reference evidence="1" key="1">
    <citation type="submission" date="2021-06" db="EMBL/GenBank/DDBJ databases">
        <authorList>
            <person name="Gannon L."/>
            <person name="Redgwell R T."/>
            <person name="Michniewski S."/>
            <person name="Harrison D C."/>
            <person name="Millard A."/>
        </authorList>
    </citation>
    <scope>NUCLEOTIDE SEQUENCE</scope>
</reference>
<name>A0A8D9C929_9VIRU</name>